<feature type="region of interest" description="Disordered" evidence="1">
    <location>
        <begin position="82"/>
        <end position="108"/>
    </location>
</feature>
<proteinExistence type="predicted"/>
<gene>
    <name evidence="2" type="ORF">SKAU_G00335190</name>
</gene>
<evidence type="ECO:0000313" key="3">
    <source>
        <dbReference type="Proteomes" id="UP001152622"/>
    </source>
</evidence>
<comment type="caution">
    <text evidence="2">The sequence shown here is derived from an EMBL/GenBank/DDBJ whole genome shotgun (WGS) entry which is preliminary data.</text>
</comment>
<keyword evidence="3" id="KW-1185">Reference proteome</keyword>
<evidence type="ECO:0000256" key="1">
    <source>
        <dbReference type="SAM" id="MobiDB-lite"/>
    </source>
</evidence>
<organism evidence="2 3">
    <name type="scientific">Synaphobranchus kaupii</name>
    <name type="common">Kaup's arrowtooth eel</name>
    <dbReference type="NCBI Taxonomy" id="118154"/>
    <lineage>
        <taxon>Eukaryota</taxon>
        <taxon>Metazoa</taxon>
        <taxon>Chordata</taxon>
        <taxon>Craniata</taxon>
        <taxon>Vertebrata</taxon>
        <taxon>Euteleostomi</taxon>
        <taxon>Actinopterygii</taxon>
        <taxon>Neopterygii</taxon>
        <taxon>Teleostei</taxon>
        <taxon>Anguilliformes</taxon>
        <taxon>Synaphobranchidae</taxon>
        <taxon>Synaphobranchus</taxon>
    </lineage>
</organism>
<name>A0A9Q1ELY1_SYNKA</name>
<protein>
    <submittedName>
        <fullName evidence="2">Uncharacterized protein</fullName>
    </submittedName>
</protein>
<dbReference type="EMBL" id="JAINUF010000015">
    <property type="protein sequence ID" value="KAJ8341228.1"/>
    <property type="molecule type" value="Genomic_DNA"/>
</dbReference>
<evidence type="ECO:0000313" key="2">
    <source>
        <dbReference type="EMBL" id="KAJ8341228.1"/>
    </source>
</evidence>
<dbReference type="AlphaFoldDB" id="A0A9Q1ELY1"/>
<sequence>MDMTEPWQLPAFWLVVPLHQVPVPAVEKGADIYAENTAARLRANGRFRSADEIKSVFIKSDGDLHGRSPTATCVVCGALRRGVSERGPASPSNSDPYTNPKKIFRRQGPLRGSGLALGLALADASPSTLTPHVRAHTDSFPSE</sequence>
<reference evidence="2" key="1">
    <citation type="journal article" date="2023" name="Science">
        <title>Genome structures resolve the early diversification of teleost fishes.</title>
        <authorList>
            <person name="Parey E."/>
            <person name="Louis A."/>
            <person name="Montfort J."/>
            <person name="Bouchez O."/>
            <person name="Roques C."/>
            <person name="Iampietro C."/>
            <person name="Lluch J."/>
            <person name="Castinel A."/>
            <person name="Donnadieu C."/>
            <person name="Desvignes T."/>
            <person name="Floi Bucao C."/>
            <person name="Jouanno E."/>
            <person name="Wen M."/>
            <person name="Mejri S."/>
            <person name="Dirks R."/>
            <person name="Jansen H."/>
            <person name="Henkel C."/>
            <person name="Chen W.J."/>
            <person name="Zahm M."/>
            <person name="Cabau C."/>
            <person name="Klopp C."/>
            <person name="Thompson A.W."/>
            <person name="Robinson-Rechavi M."/>
            <person name="Braasch I."/>
            <person name="Lecointre G."/>
            <person name="Bobe J."/>
            <person name="Postlethwait J.H."/>
            <person name="Berthelot C."/>
            <person name="Roest Crollius H."/>
            <person name="Guiguen Y."/>
        </authorList>
    </citation>
    <scope>NUCLEOTIDE SEQUENCE</scope>
    <source>
        <strain evidence="2">WJC10195</strain>
    </source>
</reference>
<dbReference type="Proteomes" id="UP001152622">
    <property type="component" value="Chromosome 15"/>
</dbReference>
<accession>A0A9Q1ELY1</accession>